<organism evidence="6 7">
    <name type="scientific">Streptomyces yatensis</name>
    <dbReference type="NCBI Taxonomy" id="155177"/>
    <lineage>
        <taxon>Bacteria</taxon>
        <taxon>Bacillati</taxon>
        <taxon>Actinomycetota</taxon>
        <taxon>Actinomycetes</taxon>
        <taxon>Kitasatosporales</taxon>
        <taxon>Streptomycetaceae</taxon>
        <taxon>Streptomyces</taxon>
        <taxon>Streptomyces violaceusniger group</taxon>
    </lineage>
</organism>
<reference evidence="6 7" key="1">
    <citation type="journal article" date="2019" name="Int. J. Syst. Evol. Microbiol.">
        <title>The Global Catalogue of Microorganisms (GCM) 10K type strain sequencing project: providing services to taxonomists for standard genome sequencing and annotation.</title>
        <authorList>
            <consortium name="The Broad Institute Genomics Platform"/>
            <consortium name="The Broad Institute Genome Sequencing Center for Infectious Disease"/>
            <person name="Wu L."/>
            <person name="Ma J."/>
        </authorList>
    </citation>
    <scope>NUCLEOTIDE SEQUENCE [LARGE SCALE GENOMIC DNA]</scope>
    <source>
        <strain evidence="6 7">JCM 13244</strain>
    </source>
</reference>
<dbReference type="PANTHER" id="PTHR30055">
    <property type="entry name" value="HTH-TYPE TRANSCRIPTIONAL REGULATOR RUTR"/>
    <property type="match status" value="1"/>
</dbReference>
<keyword evidence="2 4" id="KW-0238">DNA-binding</keyword>
<gene>
    <name evidence="6" type="ORF">GCM10009680_26690</name>
</gene>
<keyword evidence="7" id="KW-1185">Reference proteome</keyword>
<evidence type="ECO:0000313" key="7">
    <source>
        <dbReference type="Proteomes" id="UP001499947"/>
    </source>
</evidence>
<dbReference type="Proteomes" id="UP001499947">
    <property type="component" value="Unassembled WGS sequence"/>
</dbReference>
<keyword evidence="1" id="KW-0805">Transcription regulation</keyword>
<evidence type="ECO:0000259" key="5">
    <source>
        <dbReference type="PROSITE" id="PS50977"/>
    </source>
</evidence>
<feature type="DNA-binding region" description="H-T-H motif" evidence="4">
    <location>
        <begin position="38"/>
        <end position="57"/>
    </location>
</feature>
<keyword evidence="3" id="KW-0804">Transcription</keyword>
<dbReference type="RefSeq" id="WP_211125113.1">
    <property type="nucleotide sequence ID" value="NZ_BAAALR010000033.1"/>
</dbReference>
<protein>
    <submittedName>
        <fullName evidence="6">TetR/AcrR family transcriptional regulator</fullName>
    </submittedName>
</protein>
<dbReference type="InterPro" id="IPR001647">
    <property type="entry name" value="HTH_TetR"/>
</dbReference>
<feature type="domain" description="HTH tetR-type" evidence="5">
    <location>
        <begin position="15"/>
        <end position="75"/>
    </location>
</feature>
<dbReference type="InterPro" id="IPR011075">
    <property type="entry name" value="TetR_C"/>
</dbReference>
<dbReference type="SUPFAM" id="SSF48498">
    <property type="entry name" value="Tetracyclin repressor-like, C-terminal domain"/>
    <property type="match status" value="1"/>
</dbReference>
<dbReference type="PANTHER" id="PTHR30055:SF148">
    <property type="entry name" value="TETR-FAMILY TRANSCRIPTIONAL REGULATOR"/>
    <property type="match status" value="1"/>
</dbReference>
<sequence>MTEEPTLRRPGGRTARVRADVHRAVEELVRTQPLPELTLTQVAERSGVHLGTLYRRWKTLDGLILDVVNEHLSAPMPDTGSLWEDLDRYVRRAAEDVAGPVGKMLLQTLTAIRLEADGGGVEKLPPALTKRFDDLRTLLDRAAARGENAPSALEVFEIVLAPLYAALLFGVGSSGPDATGPLLDRLKRLTDSSRNPGSAPDPA</sequence>
<dbReference type="PROSITE" id="PS50977">
    <property type="entry name" value="HTH_TETR_2"/>
    <property type="match status" value="1"/>
</dbReference>
<proteinExistence type="predicted"/>
<comment type="caution">
    <text evidence="6">The sequence shown here is derived from an EMBL/GenBank/DDBJ whole genome shotgun (WGS) entry which is preliminary data.</text>
</comment>
<dbReference type="InterPro" id="IPR009057">
    <property type="entry name" value="Homeodomain-like_sf"/>
</dbReference>
<evidence type="ECO:0000256" key="1">
    <source>
        <dbReference type="ARBA" id="ARBA00023015"/>
    </source>
</evidence>
<name>A0ABN2HEZ5_9ACTN</name>
<dbReference type="Pfam" id="PF16859">
    <property type="entry name" value="TetR_C_11"/>
    <property type="match status" value="1"/>
</dbReference>
<dbReference type="SUPFAM" id="SSF46689">
    <property type="entry name" value="Homeodomain-like"/>
    <property type="match status" value="1"/>
</dbReference>
<evidence type="ECO:0000256" key="2">
    <source>
        <dbReference type="ARBA" id="ARBA00023125"/>
    </source>
</evidence>
<dbReference type="Gene3D" id="1.10.10.60">
    <property type="entry name" value="Homeodomain-like"/>
    <property type="match status" value="1"/>
</dbReference>
<evidence type="ECO:0000256" key="4">
    <source>
        <dbReference type="PROSITE-ProRule" id="PRU00335"/>
    </source>
</evidence>
<dbReference type="InterPro" id="IPR050109">
    <property type="entry name" value="HTH-type_TetR-like_transc_reg"/>
</dbReference>
<evidence type="ECO:0000256" key="3">
    <source>
        <dbReference type="ARBA" id="ARBA00023163"/>
    </source>
</evidence>
<accession>A0ABN2HEZ5</accession>
<evidence type="ECO:0000313" key="6">
    <source>
        <dbReference type="EMBL" id="GAA1685881.1"/>
    </source>
</evidence>
<dbReference type="InterPro" id="IPR036271">
    <property type="entry name" value="Tet_transcr_reg_TetR-rel_C_sf"/>
</dbReference>
<dbReference type="EMBL" id="BAAALR010000033">
    <property type="protein sequence ID" value="GAA1685881.1"/>
    <property type="molecule type" value="Genomic_DNA"/>
</dbReference>
<dbReference type="Gene3D" id="1.10.357.10">
    <property type="entry name" value="Tetracycline Repressor, domain 2"/>
    <property type="match status" value="1"/>
</dbReference>